<gene>
    <name evidence="1" type="ORF">AUR04nite_00570</name>
</gene>
<keyword evidence="2" id="KW-1185">Reference proteome</keyword>
<comment type="caution">
    <text evidence="1">The sequence shown here is derived from an EMBL/GenBank/DDBJ whole genome shotgun (WGS) entry which is preliminary data.</text>
</comment>
<sequence>MLAWIRGDAFGSVGYVLSLISKLPEGSRFTVRVHFDRREKGVKGDPDPETEAFMDAQYWDGDRLLFAQFINAIRELTMVTGAGKWKKGKEPKYSIVGPREWREDSEKPESKASVSERLHAFFFGG</sequence>
<dbReference type="EMBL" id="BJNY01000001">
    <property type="protein sequence ID" value="GED04525.1"/>
    <property type="molecule type" value="Genomic_DNA"/>
</dbReference>
<accession>A0A4Y4DLK2</accession>
<organism evidence="1 2">
    <name type="scientific">Glutamicibacter uratoxydans</name>
    <name type="common">Arthrobacter uratoxydans</name>
    <dbReference type="NCBI Taxonomy" id="43667"/>
    <lineage>
        <taxon>Bacteria</taxon>
        <taxon>Bacillati</taxon>
        <taxon>Actinomycetota</taxon>
        <taxon>Actinomycetes</taxon>
        <taxon>Micrococcales</taxon>
        <taxon>Micrococcaceae</taxon>
        <taxon>Glutamicibacter</taxon>
    </lineage>
</organism>
<dbReference type="AlphaFoldDB" id="A0A4Y4DLK2"/>
<protein>
    <submittedName>
        <fullName evidence="1">Uncharacterized protein</fullName>
    </submittedName>
</protein>
<evidence type="ECO:0000313" key="2">
    <source>
        <dbReference type="Proteomes" id="UP000316612"/>
    </source>
</evidence>
<evidence type="ECO:0000313" key="1">
    <source>
        <dbReference type="EMBL" id="GED04525.1"/>
    </source>
</evidence>
<dbReference type="Proteomes" id="UP000316612">
    <property type="component" value="Unassembled WGS sequence"/>
</dbReference>
<reference evidence="1 2" key="1">
    <citation type="submission" date="2019-06" db="EMBL/GenBank/DDBJ databases">
        <title>Whole genome shotgun sequence of Glutamicibacter uratoxydans NBRC 15515.</title>
        <authorList>
            <person name="Hosoyama A."/>
            <person name="Uohara A."/>
            <person name="Ohji S."/>
            <person name="Ichikawa N."/>
        </authorList>
    </citation>
    <scope>NUCLEOTIDE SEQUENCE [LARGE SCALE GENOMIC DNA]</scope>
    <source>
        <strain evidence="1 2">NBRC 15515</strain>
    </source>
</reference>
<proteinExistence type="predicted"/>
<name>A0A4Y4DLK2_GLUUR</name>